<evidence type="ECO:0000313" key="3">
    <source>
        <dbReference type="Proteomes" id="UP000887116"/>
    </source>
</evidence>
<dbReference type="OrthoDB" id="10477981at2759"/>
<dbReference type="EMBL" id="BMAO01009558">
    <property type="protein sequence ID" value="GFR31601.1"/>
    <property type="molecule type" value="Genomic_DNA"/>
</dbReference>
<name>A0A8X6M2D6_TRICU</name>
<keyword evidence="3" id="KW-1185">Reference proteome</keyword>
<reference evidence="2" key="1">
    <citation type="submission" date="2020-07" db="EMBL/GenBank/DDBJ databases">
        <title>Multicomponent nature underlies the extraordinary mechanical properties of spider dragline silk.</title>
        <authorList>
            <person name="Kono N."/>
            <person name="Nakamura H."/>
            <person name="Mori M."/>
            <person name="Yoshida Y."/>
            <person name="Ohtoshi R."/>
            <person name="Malay A.D."/>
            <person name="Moran D.A.P."/>
            <person name="Tomita M."/>
            <person name="Numata K."/>
            <person name="Arakawa K."/>
        </authorList>
    </citation>
    <scope>NUCLEOTIDE SEQUENCE</scope>
</reference>
<evidence type="ECO:0000313" key="2">
    <source>
        <dbReference type="EMBL" id="GFR31601.1"/>
    </source>
</evidence>
<dbReference type="AlphaFoldDB" id="A0A8X6M2D6"/>
<comment type="caution">
    <text evidence="2">The sequence shown here is derived from an EMBL/GenBank/DDBJ whole genome shotgun (WGS) entry which is preliminary data.</text>
</comment>
<dbReference type="Proteomes" id="UP000887116">
    <property type="component" value="Unassembled WGS sequence"/>
</dbReference>
<organism evidence="2 3">
    <name type="scientific">Trichonephila clavata</name>
    <name type="common">Joro spider</name>
    <name type="synonym">Nephila clavata</name>
    <dbReference type="NCBI Taxonomy" id="2740835"/>
    <lineage>
        <taxon>Eukaryota</taxon>
        <taxon>Metazoa</taxon>
        <taxon>Ecdysozoa</taxon>
        <taxon>Arthropoda</taxon>
        <taxon>Chelicerata</taxon>
        <taxon>Arachnida</taxon>
        <taxon>Araneae</taxon>
        <taxon>Araneomorphae</taxon>
        <taxon>Entelegynae</taxon>
        <taxon>Araneoidea</taxon>
        <taxon>Nephilidae</taxon>
        <taxon>Trichonephila</taxon>
    </lineage>
</organism>
<proteinExistence type="predicted"/>
<accession>A0A8X6M2D6</accession>
<evidence type="ECO:0000256" key="1">
    <source>
        <dbReference type="SAM" id="MobiDB-lite"/>
    </source>
</evidence>
<gene>
    <name evidence="2" type="ORF">TNCT_692671</name>
</gene>
<protein>
    <submittedName>
        <fullName evidence="2">Uncharacterized protein</fullName>
    </submittedName>
</protein>
<feature type="compositionally biased region" description="Polar residues" evidence="1">
    <location>
        <begin position="1"/>
        <end position="15"/>
    </location>
</feature>
<feature type="region of interest" description="Disordered" evidence="1">
    <location>
        <begin position="1"/>
        <end position="20"/>
    </location>
</feature>
<sequence length="86" mass="9580">MDVGSSNPETVTHPSFSRDKSSTLLAEVLAAVSTHLIRLDGQVHHLAEGTEYLWGSFFLRPATKKKLKSLQVPLTLYSYNVKTYSN</sequence>